<feature type="region of interest" description="Disordered" evidence="7">
    <location>
        <begin position="202"/>
        <end position="226"/>
    </location>
</feature>
<keyword evidence="4" id="KW-0560">Oxidoreductase</keyword>
<comment type="similarity">
    <text evidence="1">Belongs to the alkB family.</text>
</comment>
<dbReference type="Proteomes" id="UP000030748">
    <property type="component" value="Unassembled WGS sequence"/>
</dbReference>
<feature type="region of interest" description="Disordered" evidence="7">
    <location>
        <begin position="24"/>
        <end position="48"/>
    </location>
</feature>
<dbReference type="GO" id="GO:0035513">
    <property type="term" value="P:oxidative RNA demethylation"/>
    <property type="evidence" value="ECO:0000318"/>
    <property type="project" value="GO_Central"/>
</dbReference>
<evidence type="ECO:0000259" key="8">
    <source>
        <dbReference type="PROSITE" id="PS51471"/>
    </source>
</evidence>
<feature type="region of interest" description="Disordered" evidence="7">
    <location>
        <begin position="96"/>
        <end position="189"/>
    </location>
</feature>
<protein>
    <recommendedName>
        <fullName evidence="8">Fe2OG dioxygenase domain-containing protein</fullName>
    </recommendedName>
</protein>
<evidence type="ECO:0000256" key="1">
    <source>
        <dbReference type="ARBA" id="ARBA00007879"/>
    </source>
</evidence>
<gene>
    <name evidence="9" type="ORF">MIMGU_mgv1a005780mg</name>
</gene>
<dbReference type="InterPro" id="IPR005123">
    <property type="entry name" value="Oxoglu/Fe-dep_dioxygenase_dom"/>
</dbReference>
<dbReference type="InterPro" id="IPR027450">
    <property type="entry name" value="AlkB-like"/>
</dbReference>
<keyword evidence="3" id="KW-0223">Dioxygenase</keyword>
<dbReference type="GO" id="GO:0008198">
    <property type="term" value="F:ferrous iron binding"/>
    <property type="evidence" value="ECO:0000318"/>
    <property type="project" value="GO_Central"/>
</dbReference>
<dbReference type="Gene3D" id="2.60.120.590">
    <property type="entry name" value="Alpha-ketoglutarate-dependent dioxygenase AlkB-like"/>
    <property type="match status" value="1"/>
</dbReference>
<dbReference type="STRING" id="4155.A0A022RPM1"/>
<feature type="compositionally biased region" description="Polar residues" evidence="7">
    <location>
        <begin position="99"/>
        <end position="112"/>
    </location>
</feature>
<feature type="binding site" evidence="6">
    <location>
        <position position="439"/>
    </location>
    <ligand>
        <name>Fe cation</name>
        <dbReference type="ChEBI" id="CHEBI:24875"/>
        <note>catalytic</note>
    </ligand>
</feature>
<dbReference type="GO" id="GO:0035515">
    <property type="term" value="F:oxidative RNA demethylase activity"/>
    <property type="evidence" value="ECO:0000318"/>
    <property type="project" value="GO_Central"/>
</dbReference>
<comment type="cofactor">
    <cofactor evidence="6">
        <name>Fe(2+)</name>
        <dbReference type="ChEBI" id="CHEBI:29033"/>
    </cofactor>
    <text evidence="6">Binds 1 Fe(2+) ion per subunit.</text>
</comment>
<name>A0A022RPM1_ERYGU</name>
<dbReference type="Pfam" id="PF13532">
    <property type="entry name" value="2OG-FeII_Oxy_2"/>
    <property type="match status" value="1"/>
</dbReference>
<dbReference type="PANTHER" id="PTHR16557">
    <property type="entry name" value="ALKYLATED DNA REPAIR PROTEIN ALKB-RELATED"/>
    <property type="match status" value="1"/>
</dbReference>
<dbReference type="AlphaFoldDB" id="A0A022RPM1"/>
<evidence type="ECO:0000256" key="5">
    <source>
        <dbReference type="ARBA" id="ARBA00023004"/>
    </source>
</evidence>
<sequence>MQFGLYRTTPLAAAARLSSVLGKMTTNRGMKSSPDARKSLTDNERGQPSILNMEEFPSLSATKSIPYRKRRNKIDLITTSERRTEAVVVQNIGPLHGEASTSINDSYDTSLPANFGKKTPPSFCRKPKPGQNYQEHEVSTSINDSYDTSLPADFGKKATPSSFTRKPKPRQNYHEHEASKRNSNFSRGTDVDEPFDICFTEPRKSSHRRNSSHDKNSGKWVQKVQSSEENVHLEDITEKIDDVEYSVIERGEVLRPGMVLFKSYIPISEQRCQEFGRGPGGFYRPGYEDGAKLRLYMMCLGLDWNAQSRKYGDIRQHDNVKPPHIPDEFTSLVTKALDDSHTLIKQNFPTENVEDVLPKMSPDVCIVNFYNTNGRLGLHQDRDESKCSLRKRLPVVSISVGDSAEFLYGDERDADVADRVLLESGDVVIFGGESRHVFHGVKSIIPNSAPRELLENTNLRPGRLNLTFRKY</sequence>
<feature type="binding site" evidence="6">
    <location>
        <position position="381"/>
    </location>
    <ligand>
        <name>Fe cation</name>
        <dbReference type="ChEBI" id="CHEBI:24875"/>
        <note>catalytic</note>
    </ligand>
</feature>
<organism evidence="9 10">
    <name type="scientific">Erythranthe guttata</name>
    <name type="common">Yellow monkey flower</name>
    <name type="synonym">Mimulus guttatus</name>
    <dbReference type="NCBI Taxonomy" id="4155"/>
    <lineage>
        <taxon>Eukaryota</taxon>
        <taxon>Viridiplantae</taxon>
        <taxon>Streptophyta</taxon>
        <taxon>Embryophyta</taxon>
        <taxon>Tracheophyta</taxon>
        <taxon>Spermatophyta</taxon>
        <taxon>Magnoliopsida</taxon>
        <taxon>eudicotyledons</taxon>
        <taxon>Gunneridae</taxon>
        <taxon>Pentapetalae</taxon>
        <taxon>asterids</taxon>
        <taxon>lamiids</taxon>
        <taxon>Lamiales</taxon>
        <taxon>Phrymaceae</taxon>
        <taxon>Erythranthe</taxon>
    </lineage>
</organism>
<dbReference type="SUPFAM" id="SSF51197">
    <property type="entry name" value="Clavaminate synthase-like"/>
    <property type="match status" value="1"/>
</dbReference>
<dbReference type="GO" id="GO:0035516">
    <property type="term" value="F:broad specificity oxidative DNA demethylase activity"/>
    <property type="evidence" value="ECO:0000318"/>
    <property type="project" value="GO_Central"/>
</dbReference>
<feature type="compositionally biased region" description="Basic and acidic residues" evidence="7">
    <location>
        <begin position="34"/>
        <end position="45"/>
    </location>
</feature>
<dbReference type="InterPro" id="IPR037151">
    <property type="entry name" value="AlkB-like_sf"/>
</dbReference>
<evidence type="ECO:0000313" key="9">
    <source>
        <dbReference type="EMBL" id="EYU41989.1"/>
    </source>
</evidence>
<accession>A0A022RPM1</accession>
<keyword evidence="5 6" id="KW-0408">Iron</keyword>
<evidence type="ECO:0000256" key="3">
    <source>
        <dbReference type="ARBA" id="ARBA00022964"/>
    </source>
</evidence>
<dbReference type="PANTHER" id="PTHR16557:SF10">
    <property type="entry name" value="2-OXOGLUTARATE-DEPENDENT DIOXYGENASE FAMILY PROTEIN"/>
    <property type="match status" value="1"/>
</dbReference>
<evidence type="ECO:0000256" key="2">
    <source>
        <dbReference type="ARBA" id="ARBA00022723"/>
    </source>
</evidence>
<reference evidence="9 10" key="1">
    <citation type="journal article" date="2013" name="Proc. Natl. Acad. Sci. U.S.A.">
        <title>Fine-scale variation in meiotic recombination in Mimulus inferred from population shotgun sequencing.</title>
        <authorList>
            <person name="Hellsten U."/>
            <person name="Wright K.M."/>
            <person name="Jenkins J."/>
            <person name="Shu S."/>
            <person name="Yuan Y."/>
            <person name="Wessler S.R."/>
            <person name="Schmutz J."/>
            <person name="Willis J.H."/>
            <person name="Rokhsar D.S."/>
        </authorList>
    </citation>
    <scope>NUCLEOTIDE SEQUENCE [LARGE SCALE GENOMIC DNA]</scope>
    <source>
        <strain evidence="10">cv. DUN x IM62</strain>
    </source>
</reference>
<evidence type="ECO:0000256" key="6">
    <source>
        <dbReference type="PIRSR" id="PIRSR604574-2"/>
    </source>
</evidence>
<dbReference type="InterPro" id="IPR004574">
    <property type="entry name" value="Alkb"/>
</dbReference>
<dbReference type="EMBL" id="KI630319">
    <property type="protein sequence ID" value="EYU41989.1"/>
    <property type="molecule type" value="Genomic_DNA"/>
</dbReference>
<evidence type="ECO:0000313" key="10">
    <source>
        <dbReference type="Proteomes" id="UP000030748"/>
    </source>
</evidence>
<proteinExistence type="inferred from homology"/>
<dbReference type="GO" id="GO:0005737">
    <property type="term" value="C:cytoplasm"/>
    <property type="evidence" value="ECO:0000318"/>
    <property type="project" value="GO_Central"/>
</dbReference>
<keyword evidence="2 6" id="KW-0479">Metal-binding</keyword>
<keyword evidence="10" id="KW-1185">Reference proteome</keyword>
<feature type="compositionally biased region" description="Polar residues" evidence="7">
    <location>
        <begin position="139"/>
        <end position="148"/>
    </location>
</feature>
<evidence type="ECO:0000256" key="7">
    <source>
        <dbReference type="SAM" id="MobiDB-lite"/>
    </source>
</evidence>
<feature type="domain" description="Fe2OG dioxygenase" evidence="8">
    <location>
        <begin position="361"/>
        <end position="471"/>
    </location>
</feature>
<dbReference type="PROSITE" id="PS51471">
    <property type="entry name" value="FE2OG_OXY"/>
    <property type="match status" value="1"/>
</dbReference>
<dbReference type="eggNOG" id="KOG2731">
    <property type="taxonomic scope" value="Eukaryota"/>
</dbReference>
<feature type="binding site" evidence="6">
    <location>
        <position position="379"/>
    </location>
    <ligand>
        <name>Fe cation</name>
        <dbReference type="ChEBI" id="CHEBI:24875"/>
        <note>catalytic</note>
    </ligand>
</feature>
<evidence type="ECO:0000256" key="4">
    <source>
        <dbReference type="ARBA" id="ARBA00023002"/>
    </source>
</evidence>